<reference evidence="4 5" key="1">
    <citation type="submission" date="2024-11" db="EMBL/GenBank/DDBJ databases">
        <title>Identification and Characterization of a Novel Fosfomycin Bacillithiol Transferase FosB8 in Paenibacillus illinoisensis.</title>
        <authorList>
            <person name="Lu W."/>
        </authorList>
    </citation>
    <scope>NUCLEOTIDE SEQUENCE [LARGE SCALE GENOMIC DNA]</scope>
    <source>
        <strain evidence="4 5">WP77</strain>
    </source>
</reference>
<comment type="caution">
    <text evidence="4">The sequence shown here is derived from an EMBL/GenBank/DDBJ whole genome shotgun (WGS) entry which is preliminary data.</text>
</comment>
<dbReference type="SMART" id="SM00342">
    <property type="entry name" value="HTH_ARAC"/>
    <property type="match status" value="1"/>
</dbReference>
<proteinExistence type="predicted"/>
<keyword evidence="1" id="KW-0805">Transcription regulation</keyword>
<dbReference type="InterPro" id="IPR018060">
    <property type="entry name" value="HTH_AraC"/>
</dbReference>
<evidence type="ECO:0000259" key="3">
    <source>
        <dbReference type="PROSITE" id="PS01124"/>
    </source>
</evidence>
<evidence type="ECO:0000313" key="4">
    <source>
        <dbReference type="EMBL" id="MFK0520886.1"/>
    </source>
</evidence>
<dbReference type="InterPro" id="IPR009057">
    <property type="entry name" value="Homeodomain-like_sf"/>
</dbReference>
<protein>
    <submittedName>
        <fullName evidence="4">AraC family transcriptional regulator</fullName>
    </submittedName>
</protein>
<sequence length="310" mass="34910">MVSSLHMDNDVTRQMQEMAHLIGRFTLNDGIHATAIPSLSLIRASEISQPIYSVHQPALCIVAQGSKLVVLGRESYTYDRTQYLVASVNLPISGQVVQATAEKPYLCVRLDFDSNQIFDLIQSPAAMQSKPDNSTQRGLFVSSIKVPLLEGIIRLVRLLDTPEDIPILAPMFIREILYRIIQDEHGHSIKQFAVQNSHAQHIAKVIEVIQSEYDKPLRVDQLAAMVNMSSSSLHYHFKAITAMSPIQFQKQIRLQEARNMLIAGSTDAADAAFQVGYESPSQFSREYARMYGLPPKSDIQRLRHTLQMEY</sequence>
<evidence type="ECO:0000256" key="1">
    <source>
        <dbReference type="ARBA" id="ARBA00023015"/>
    </source>
</evidence>
<dbReference type="Pfam" id="PF06719">
    <property type="entry name" value="AraC_N"/>
    <property type="match status" value="1"/>
</dbReference>
<dbReference type="PROSITE" id="PS01124">
    <property type="entry name" value="HTH_ARAC_FAMILY_2"/>
    <property type="match status" value="1"/>
</dbReference>
<feature type="domain" description="HTH araC/xylS-type" evidence="3">
    <location>
        <begin position="203"/>
        <end position="301"/>
    </location>
</feature>
<gene>
    <name evidence="4" type="ORF">ACINKY_01650</name>
</gene>
<dbReference type="PANTHER" id="PTHR43436">
    <property type="entry name" value="ARAC-FAMILY TRANSCRIPTIONAL REGULATOR"/>
    <property type="match status" value="1"/>
</dbReference>
<accession>A0ABW8HMY2</accession>
<dbReference type="Proteomes" id="UP001618531">
    <property type="component" value="Unassembled WGS sequence"/>
</dbReference>
<dbReference type="InterPro" id="IPR009594">
    <property type="entry name" value="Tscrpt_reg_HTH_AraC_N"/>
</dbReference>
<dbReference type="Gene3D" id="1.10.10.60">
    <property type="entry name" value="Homeodomain-like"/>
    <property type="match status" value="1"/>
</dbReference>
<evidence type="ECO:0000256" key="2">
    <source>
        <dbReference type="ARBA" id="ARBA00023163"/>
    </source>
</evidence>
<dbReference type="RefSeq" id="WP_402870497.1">
    <property type="nucleotide sequence ID" value="NZ_JBIYSL010000001.1"/>
</dbReference>
<dbReference type="SUPFAM" id="SSF46689">
    <property type="entry name" value="Homeodomain-like"/>
    <property type="match status" value="2"/>
</dbReference>
<dbReference type="EMBL" id="JBIYSL010000001">
    <property type="protein sequence ID" value="MFK0520886.1"/>
    <property type="molecule type" value="Genomic_DNA"/>
</dbReference>
<organism evidence="4 5">
    <name type="scientific">Paenibacillus illinoisensis</name>
    <dbReference type="NCBI Taxonomy" id="59845"/>
    <lineage>
        <taxon>Bacteria</taxon>
        <taxon>Bacillati</taxon>
        <taxon>Bacillota</taxon>
        <taxon>Bacilli</taxon>
        <taxon>Bacillales</taxon>
        <taxon>Paenibacillaceae</taxon>
        <taxon>Paenibacillus</taxon>
    </lineage>
</organism>
<name>A0ABW8HMY2_9BACL</name>
<evidence type="ECO:0000313" key="5">
    <source>
        <dbReference type="Proteomes" id="UP001618531"/>
    </source>
</evidence>
<dbReference type="PANTHER" id="PTHR43436:SF1">
    <property type="entry name" value="TRANSCRIPTIONAL REGULATORY PROTEIN"/>
    <property type="match status" value="1"/>
</dbReference>
<keyword evidence="2" id="KW-0804">Transcription</keyword>
<dbReference type="Pfam" id="PF12833">
    <property type="entry name" value="HTH_18"/>
    <property type="match status" value="1"/>
</dbReference>
<keyword evidence="5" id="KW-1185">Reference proteome</keyword>